<dbReference type="HOGENOM" id="CLU_2316268_0_0_0"/>
<gene>
    <name evidence="1" type="ORF">J421_5996</name>
</gene>
<dbReference type="EMBL" id="CP007130">
    <property type="protein sequence ID" value="AHG93531.1"/>
    <property type="molecule type" value="Genomic_DNA"/>
</dbReference>
<dbReference type="RefSeq" id="WP_025414831.1">
    <property type="nucleotide sequence ID" value="NZ_CP007130.1"/>
</dbReference>
<proteinExistence type="predicted"/>
<sequence>MNRGLYEADAHNGRFSVELTFTYSSRGTLVTRTFDVPLHDARPEDDADARASFVELTIPLDVGDAVPDAGAAIDGEIVLVRTSGDGRVVVDVSRLTAGG</sequence>
<accession>W0RS51</accession>
<protein>
    <submittedName>
        <fullName evidence="1">Uncharacterized protein</fullName>
    </submittedName>
</protein>
<geneLocation type="plasmid" evidence="1 2">
    <name>2</name>
</geneLocation>
<keyword evidence="1" id="KW-0614">Plasmid</keyword>
<keyword evidence="2" id="KW-1185">Reference proteome</keyword>
<dbReference type="InParanoid" id="W0RS51"/>
<dbReference type="KEGG" id="gba:J421_5996"/>
<reference evidence="1 2" key="1">
    <citation type="journal article" date="2014" name="Genome Announc.">
        <title>Genome Sequence and Methylome of Soil Bacterium Gemmatirosa kalamazoonensis KBS708T, a Member of the Rarely Cultivated Gemmatimonadetes Phylum.</title>
        <authorList>
            <person name="Debruyn J.M."/>
            <person name="Radosevich M."/>
            <person name="Wommack K.E."/>
            <person name="Polson S.W."/>
            <person name="Hauser L.J."/>
            <person name="Fawaz M.N."/>
            <person name="Korlach J."/>
            <person name="Tsai Y.C."/>
        </authorList>
    </citation>
    <scope>NUCLEOTIDE SEQUENCE [LARGE SCALE GENOMIC DNA]</scope>
    <source>
        <strain evidence="1 2">KBS708</strain>
        <plasmid evidence="2">Plasmid 2</plasmid>
    </source>
</reference>
<evidence type="ECO:0000313" key="1">
    <source>
        <dbReference type="EMBL" id="AHG93531.1"/>
    </source>
</evidence>
<dbReference type="AlphaFoldDB" id="W0RS51"/>
<organism evidence="1 2">
    <name type="scientific">Gemmatirosa kalamazoonensis</name>
    <dbReference type="NCBI Taxonomy" id="861299"/>
    <lineage>
        <taxon>Bacteria</taxon>
        <taxon>Pseudomonadati</taxon>
        <taxon>Gemmatimonadota</taxon>
        <taxon>Gemmatimonadia</taxon>
        <taxon>Gemmatimonadales</taxon>
        <taxon>Gemmatimonadaceae</taxon>
        <taxon>Gemmatirosa</taxon>
    </lineage>
</organism>
<name>W0RS51_9BACT</name>
<dbReference type="Proteomes" id="UP000019151">
    <property type="component" value="Plasmid 2"/>
</dbReference>
<evidence type="ECO:0000313" key="2">
    <source>
        <dbReference type="Proteomes" id="UP000019151"/>
    </source>
</evidence>